<sequence length="210" mass="23815">MGMKWARWMASLSNRKTTQRESWSDRSSVESSDLFENYPGKSATSSSISKPFDQSVAGPSNSGHWTETEVILQSLPTYAGRLPCNICLFFRSPYGCLKGSECSFCHHLQNEQGGQPARPRKFRRDRCKSNVQQQLEMLTADQGPCEVINAIQAEAQRSKYSRTLCQNLLDDWLFSHGDVRTCLAQNTVARTAREREHQDHSCRASLRFSV</sequence>
<organism evidence="2">
    <name type="scientific">Cladocopium goreaui</name>
    <dbReference type="NCBI Taxonomy" id="2562237"/>
    <lineage>
        <taxon>Eukaryota</taxon>
        <taxon>Sar</taxon>
        <taxon>Alveolata</taxon>
        <taxon>Dinophyceae</taxon>
        <taxon>Suessiales</taxon>
        <taxon>Symbiodiniaceae</taxon>
        <taxon>Cladocopium</taxon>
    </lineage>
</organism>
<gene>
    <name evidence="2" type="ORF">C1SCF055_LOCUS6685</name>
</gene>
<dbReference type="EMBL" id="CAMXCT020000427">
    <property type="protein sequence ID" value="CAL1132036.1"/>
    <property type="molecule type" value="Genomic_DNA"/>
</dbReference>
<accession>A0A9P1BSH9</accession>
<feature type="region of interest" description="Disordered" evidence="1">
    <location>
        <begin position="12"/>
        <end position="63"/>
    </location>
</feature>
<keyword evidence="4" id="KW-1185">Reference proteome</keyword>
<dbReference type="EMBL" id="CAMXCT030000427">
    <property type="protein sequence ID" value="CAL4765973.1"/>
    <property type="molecule type" value="Genomic_DNA"/>
</dbReference>
<proteinExistence type="predicted"/>
<name>A0A9P1BSH9_9DINO</name>
<comment type="caution">
    <text evidence="2">The sequence shown here is derived from an EMBL/GenBank/DDBJ whole genome shotgun (WGS) entry which is preliminary data.</text>
</comment>
<evidence type="ECO:0000313" key="2">
    <source>
        <dbReference type="EMBL" id="CAI3978661.1"/>
    </source>
</evidence>
<evidence type="ECO:0000256" key="1">
    <source>
        <dbReference type="SAM" id="MobiDB-lite"/>
    </source>
</evidence>
<protein>
    <recommendedName>
        <fullName evidence="5">C3H1-type domain-containing protein</fullName>
    </recommendedName>
</protein>
<feature type="compositionally biased region" description="Basic and acidic residues" evidence="1">
    <location>
        <begin position="18"/>
        <end position="28"/>
    </location>
</feature>
<evidence type="ECO:0008006" key="5">
    <source>
        <dbReference type="Google" id="ProtNLM"/>
    </source>
</evidence>
<evidence type="ECO:0000313" key="3">
    <source>
        <dbReference type="EMBL" id="CAL4765973.1"/>
    </source>
</evidence>
<reference evidence="2" key="1">
    <citation type="submission" date="2022-10" db="EMBL/GenBank/DDBJ databases">
        <authorList>
            <person name="Chen Y."/>
            <person name="Dougan E. K."/>
            <person name="Chan C."/>
            <person name="Rhodes N."/>
            <person name="Thang M."/>
        </authorList>
    </citation>
    <scope>NUCLEOTIDE SEQUENCE</scope>
</reference>
<dbReference type="Proteomes" id="UP001152797">
    <property type="component" value="Unassembled WGS sequence"/>
</dbReference>
<evidence type="ECO:0000313" key="4">
    <source>
        <dbReference type="Proteomes" id="UP001152797"/>
    </source>
</evidence>
<dbReference type="AlphaFoldDB" id="A0A9P1BSH9"/>
<reference evidence="3 4" key="2">
    <citation type="submission" date="2024-05" db="EMBL/GenBank/DDBJ databases">
        <authorList>
            <person name="Chen Y."/>
            <person name="Shah S."/>
            <person name="Dougan E. K."/>
            <person name="Thang M."/>
            <person name="Chan C."/>
        </authorList>
    </citation>
    <scope>NUCLEOTIDE SEQUENCE [LARGE SCALE GENOMIC DNA]</scope>
</reference>
<dbReference type="EMBL" id="CAMXCT010000427">
    <property type="protein sequence ID" value="CAI3978661.1"/>
    <property type="molecule type" value="Genomic_DNA"/>
</dbReference>